<evidence type="ECO:0000259" key="3">
    <source>
        <dbReference type="PROSITE" id="PS51820"/>
    </source>
</evidence>
<dbReference type="Gene3D" id="2.60.40.10">
    <property type="entry name" value="Immunoglobulins"/>
    <property type="match status" value="1"/>
</dbReference>
<dbReference type="SMART" id="SM00758">
    <property type="entry name" value="PA14"/>
    <property type="match status" value="1"/>
</dbReference>
<dbReference type="Pfam" id="PF17957">
    <property type="entry name" value="Big_7"/>
    <property type="match status" value="1"/>
</dbReference>
<dbReference type="Pfam" id="PF07691">
    <property type="entry name" value="PA14"/>
    <property type="match status" value="1"/>
</dbReference>
<dbReference type="InterPro" id="IPR015943">
    <property type="entry name" value="WD40/YVTN_repeat-like_dom_sf"/>
</dbReference>
<evidence type="ECO:0000313" key="4">
    <source>
        <dbReference type="EMBL" id="TRX39683.1"/>
    </source>
</evidence>
<feature type="chain" id="PRO_5022214968" evidence="2">
    <location>
        <begin position="20"/>
        <end position="863"/>
    </location>
</feature>
<feature type="domain" description="PA14" evidence="3">
    <location>
        <begin position="549"/>
        <end position="685"/>
    </location>
</feature>
<dbReference type="AlphaFoldDB" id="A0A553E457"/>
<dbReference type="RefSeq" id="WP_144256259.1">
    <property type="nucleotide sequence ID" value="NZ_VJZT01000007.1"/>
</dbReference>
<evidence type="ECO:0000313" key="5">
    <source>
        <dbReference type="Proteomes" id="UP000316371"/>
    </source>
</evidence>
<sequence length="863" mass="94051">MKKISLLICTIFFCNAVVAQVNVLSNHNNLKRTGWNDSETILTTQNVTPETFTKLFAKPVDDQIYTQPLIISNVSIGGKLKTIVLVATVNNSVYAFDADTGTDTFWQTNLTPQGSRPVKNTDMTGACGGNYKDFSGNMGIVGTPAVDPVTNTLYVVARSVTAGNTYQQYLHALDLTTGAEKPNSPIFITATVTGTGDGSVNGKITFNQQTQNQRPGLLLYNGIVYICWASHCDWGPYHGWMMGYDASTLQQKYVYNATPSGYNAGIWMSGQPPSVDENGFFYIATGNGSVGTAGNLNNPINRGESLVKLNAQLQVQDFFTPNNYQELEDADLDYGSDGVLLIPDTHLSLSGSKQGFIYLIDNNAMGGMNVNNTNVLQKWDISAVPNTNNRHLHGSPVYYKNNSGQEYVYAWAENSYLKQVPFNRATLRFDVANETKGIISLPSGMPGAMLSVSSNANQAGTGILWASHPFNGDANHDVVSGILRAFDANDVTKEIWNSSMNAGDAIGKFAKFVPPTIANGKVYMATFSNQLVVYGLGTPTKRNPDNPVATLDGLRYEYYTGSYDYLPNFNALTPLKRGSIANFTLSPATTASNYAFRYKGYIDIPTDGYYTFYTNSDDGSRLYIGDNLVVDNDGLHATVENYGSIGLKKGKHAITELFFQKGGEAVLQTSYSGPGIAKQFIPNSVLFRDVYIPTVNITSPVANSVLGSNVTITTSIIDSDAVVFKVEFYAENILLGTDSSAPFQYDWLGIANGSHTITAIVYDTFGRQSTSSSVLFTTNSLGIVDQELNKGIIVINPVDRILHLISDSNLSEATIRIYDIQGRFRSIFKKEGNDIDVSNLTAGIYIVQVQINGAKYVTKFIKK</sequence>
<feature type="signal peptide" evidence="2">
    <location>
        <begin position="1"/>
        <end position="19"/>
    </location>
</feature>
<gene>
    <name evidence="4" type="ORF">FNW21_08230</name>
</gene>
<dbReference type="InterPro" id="IPR037524">
    <property type="entry name" value="PA14/GLEYA"/>
</dbReference>
<dbReference type="SUPFAM" id="SSF50998">
    <property type="entry name" value="Quinoprotein alcohol dehydrogenase-like"/>
    <property type="match status" value="1"/>
</dbReference>
<name>A0A553E457_9FLAO</name>
<comment type="caution">
    <text evidence="4">The sequence shown here is derived from an EMBL/GenBank/DDBJ whole genome shotgun (WGS) entry which is preliminary data.</text>
</comment>
<dbReference type="NCBIfam" id="TIGR04183">
    <property type="entry name" value="Por_Secre_tail"/>
    <property type="match status" value="1"/>
</dbReference>
<dbReference type="SUPFAM" id="SSF56988">
    <property type="entry name" value="Anthrax protective antigen"/>
    <property type="match status" value="1"/>
</dbReference>
<dbReference type="Gene3D" id="2.130.10.10">
    <property type="entry name" value="YVTN repeat-like/Quinoprotein amine dehydrogenase"/>
    <property type="match status" value="1"/>
</dbReference>
<organism evidence="4 5">
    <name type="scientific">Flavobacterium restrictum</name>
    <dbReference type="NCBI Taxonomy" id="2594428"/>
    <lineage>
        <taxon>Bacteria</taxon>
        <taxon>Pseudomonadati</taxon>
        <taxon>Bacteroidota</taxon>
        <taxon>Flavobacteriia</taxon>
        <taxon>Flavobacteriales</taxon>
        <taxon>Flavobacteriaceae</taxon>
        <taxon>Flavobacterium</taxon>
    </lineage>
</organism>
<accession>A0A553E457</accession>
<dbReference type="InterPro" id="IPR011047">
    <property type="entry name" value="Quinoprotein_ADH-like_sf"/>
</dbReference>
<evidence type="ECO:0000256" key="1">
    <source>
        <dbReference type="ARBA" id="ARBA00022729"/>
    </source>
</evidence>
<dbReference type="Pfam" id="PF18962">
    <property type="entry name" value="Por_Secre_tail"/>
    <property type="match status" value="1"/>
</dbReference>
<proteinExistence type="predicted"/>
<dbReference type="PROSITE" id="PS51820">
    <property type="entry name" value="PA14"/>
    <property type="match status" value="1"/>
</dbReference>
<dbReference type="EMBL" id="VJZT01000007">
    <property type="protein sequence ID" value="TRX39683.1"/>
    <property type="molecule type" value="Genomic_DNA"/>
</dbReference>
<keyword evidence="5" id="KW-1185">Reference proteome</keyword>
<dbReference type="Gene3D" id="2.60.120.380">
    <property type="match status" value="1"/>
</dbReference>
<dbReference type="InterPro" id="IPR026444">
    <property type="entry name" value="Secre_tail"/>
</dbReference>
<dbReference type="InterPro" id="IPR011658">
    <property type="entry name" value="PA14_dom"/>
</dbReference>
<dbReference type="InterPro" id="IPR013783">
    <property type="entry name" value="Ig-like_fold"/>
</dbReference>
<reference evidence="4 5" key="1">
    <citation type="submission" date="2019-07" db="EMBL/GenBank/DDBJ databases">
        <title>Novel species of Flavobacterium.</title>
        <authorList>
            <person name="Liu Q."/>
            <person name="Xin Y.-H."/>
        </authorList>
    </citation>
    <scope>NUCLEOTIDE SEQUENCE [LARGE SCALE GENOMIC DNA]</scope>
    <source>
        <strain evidence="4 5">LB1R34</strain>
    </source>
</reference>
<evidence type="ECO:0000256" key="2">
    <source>
        <dbReference type="SAM" id="SignalP"/>
    </source>
</evidence>
<dbReference type="OrthoDB" id="9763933at2"/>
<dbReference type="Proteomes" id="UP000316371">
    <property type="component" value="Unassembled WGS sequence"/>
</dbReference>
<protein>
    <submittedName>
        <fullName evidence="4">T9SS type A sorting domain-containing protein</fullName>
    </submittedName>
</protein>
<keyword evidence="1 2" id="KW-0732">Signal</keyword>